<evidence type="ECO:0000259" key="3">
    <source>
        <dbReference type="Pfam" id="PF13399"/>
    </source>
</evidence>
<dbReference type="OrthoDB" id="3267444at2"/>
<proteinExistence type="predicted"/>
<evidence type="ECO:0000313" key="5">
    <source>
        <dbReference type="Proteomes" id="UP000185612"/>
    </source>
</evidence>
<keyword evidence="2" id="KW-0812">Transmembrane</keyword>
<feature type="domain" description="LytR/CpsA/Psr regulator C-terminal" evidence="3">
    <location>
        <begin position="81"/>
        <end position="162"/>
    </location>
</feature>
<name>A0A1Q5PUC1_9ACTO</name>
<evidence type="ECO:0000313" key="4">
    <source>
        <dbReference type="EMBL" id="OKL51164.1"/>
    </source>
</evidence>
<dbReference type="Proteomes" id="UP000185612">
    <property type="component" value="Unassembled WGS sequence"/>
</dbReference>
<dbReference type="InterPro" id="IPR027381">
    <property type="entry name" value="LytR/CpsA/Psr_C"/>
</dbReference>
<protein>
    <recommendedName>
        <fullName evidence="3">LytR/CpsA/Psr regulator C-terminal domain-containing protein</fullName>
    </recommendedName>
</protein>
<sequence>MKLDPTDPRTRRKRRLQQRQTVIFGSLLAGLAVSGLLSIAVASGTIGGPFQREFTGSEEKHGSGIVPCAPPDAVGVPYPELDVRIFNGSELSGLARLLGENFTERGIKNDTGDFDGEYSGSVLITSGVEGVPHAYTLARLFKDPVINVDARTGTIVDLVLGKNITSMVEQSAVEAIPADAKLKSLPNCKPAEKLAKATLPPAPPHATPTAEAPAEQPAPEEPVE</sequence>
<evidence type="ECO:0000256" key="1">
    <source>
        <dbReference type="SAM" id="MobiDB-lite"/>
    </source>
</evidence>
<feature type="region of interest" description="Disordered" evidence="1">
    <location>
        <begin position="192"/>
        <end position="224"/>
    </location>
</feature>
<keyword evidence="2" id="KW-1133">Transmembrane helix</keyword>
<feature type="compositionally biased region" description="Low complexity" evidence="1">
    <location>
        <begin position="207"/>
        <end position="217"/>
    </location>
</feature>
<dbReference type="EMBL" id="MQVS01000009">
    <property type="protein sequence ID" value="OKL51164.1"/>
    <property type="molecule type" value="Genomic_DNA"/>
</dbReference>
<gene>
    <name evidence="4" type="ORF">BSZ40_08755</name>
</gene>
<keyword evidence="5" id="KW-1185">Reference proteome</keyword>
<accession>A0A1Q5PUC1</accession>
<comment type="caution">
    <text evidence="4">The sequence shown here is derived from an EMBL/GenBank/DDBJ whole genome shotgun (WGS) entry which is preliminary data.</text>
</comment>
<dbReference type="AlphaFoldDB" id="A0A1Q5PUC1"/>
<dbReference type="STRING" id="52770.BSZ40_08755"/>
<organism evidence="4 5">
    <name type="scientific">Buchananella hordeovulneris</name>
    <dbReference type="NCBI Taxonomy" id="52770"/>
    <lineage>
        <taxon>Bacteria</taxon>
        <taxon>Bacillati</taxon>
        <taxon>Actinomycetota</taxon>
        <taxon>Actinomycetes</taxon>
        <taxon>Actinomycetales</taxon>
        <taxon>Actinomycetaceae</taxon>
        <taxon>Buchananella</taxon>
    </lineage>
</organism>
<dbReference type="Pfam" id="PF13399">
    <property type="entry name" value="LytR_C"/>
    <property type="match status" value="1"/>
</dbReference>
<reference evidence="5" key="1">
    <citation type="submission" date="2016-12" db="EMBL/GenBank/DDBJ databases">
        <authorList>
            <person name="Meng X."/>
        </authorList>
    </citation>
    <scope>NUCLEOTIDE SEQUENCE [LARGE SCALE GENOMIC DNA]</scope>
    <source>
        <strain evidence="5">DSM 20732</strain>
    </source>
</reference>
<evidence type="ECO:0000256" key="2">
    <source>
        <dbReference type="SAM" id="Phobius"/>
    </source>
</evidence>
<dbReference type="RefSeq" id="WP_073825354.1">
    <property type="nucleotide sequence ID" value="NZ_JAUNKL010000070.1"/>
</dbReference>
<keyword evidence="2" id="KW-0472">Membrane</keyword>
<dbReference type="InParanoid" id="A0A1Q5PUC1"/>
<feature type="transmembrane region" description="Helical" evidence="2">
    <location>
        <begin position="21"/>
        <end position="42"/>
    </location>
</feature>